<evidence type="ECO:0000313" key="3">
    <source>
        <dbReference type="Proteomes" id="UP000593566"/>
    </source>
</evidence>
<feature type="compositionally biased region" description="Basic and acidic residues" evidence="1">
    <location>
        <begin position="397"/>
        <end position="417"/>
    </location>
</feature>
<keyword evidence="3" id="KW-1185">Reference proteome</keyword>
<feature type="compositionally biased region" description="Basic residues" evidence="1">
    <location>
        <begin position="100"/>
        <end position="111"/>
    </location>
</feature>
<feature type="compositionally biased region" description="Low complexity" evidence="1">
    <location>
        <begin position="418"/>
        <end position="431"/>
    </location>
</feature>
<protein>
    <submittedName>
        <fullName evidence="2">Uncharacterized protein</fullName>
    </submittedName>
</protein>
<dbReference type="GeneID" id="59328906"/>
<dbReference type="RefSeq" id="XP_037152861.1">
    <property type="nucleotide sequence ID" value="XM_037291426.1"/>
</dbReference>
<feature type="compositionally biased region" description="Polar residues" evidence="1">
    <location>
        <begin position="543"/>
        <end position="554"/>
    </location>
</feature>
<comment type="caution">
    <text evidence="2">The sequence shown here is derived from an EMBL/GenBank/DDBJ whole genome shotgun (WGS) entry which is preliminary data.</text>
</comment>
<feature type="compositionally biased region" description="Polar residues" evidence="1">
    <location>
        <begin position="63"/>
        <end position="80"/>
    </location>
</feature>
<dbReference type="Proteomes" id="UP000593566">
    <property type="component" value="Unassembled WGS sequence"/>
</dbReference>
<feature type="region of interest" description="Disordered" evidence="1">
    <location>
        <begin position="519"/>
        <end position="568"/>
    </location>
</feature>
<feature type="region of interest" description="Disordered" evidence="1">
    <location>
        <begin position="61"/>
        <end position="143"/>
    </location>
</feature>
<reference evidence="2 3" key="1">
    <citation type="journal article" date="2020" name="Genomics">
        <title>Complete, high-quality genomes from long-read metagenomic sequencing of two wolf lichen thalli reveals enigmatic genome architecture.</title>
        <authorList>
            <person name="McKenzie S.K."/>
            <person name="Walston R.F."/>
            <person name="Allen J.L."/>
        </authorList>
    </citation>
    <scope>NUCLEOTIDE SEQUENCE [LARGE SCALE GENOMIC DNA]</scope>
    <source>
        <strain evidence="2">WasteWater1</strain>
    </source>
</reference>
<proteinExistence type="predicted"/>
<evidence type="ECO:0000256" key="1">
    <source>
        <dbReference type="SAM" id="MobiDB-lite"/>
    </source>
</evidence>
<dbReference type="EMBL" id="JACCJB010000010">
    <property type="protein sequence ID" value="KAF6223644.1"/>
    <property type="molecule type" value="Genomic_DNA"/>
</dbReference>
<sequence>MSDEQDRNRNEWAQFIRGDDFQPPQQQVYVPQGYAAVQGYTPGRHALVQGYAPAETRDWYSDYQDSTASPYSTPQTQETKANAVDDDDTPEEEVRDFVSSRRRKSKSKSQAKPKEEQPKSKRAERREKIAIEHKGEISSTDRPKGRVRWREGVFQWWDSEDKSWRKAAYHDQYRDEFIRQDSAEGTYIVAPDRGRGANDITSACSAYNQLEWRLADRNSWDNIVDADGNKVLYLLDRPVNQTKYEPEMWIHDGHILLDGDNNPVRAWAGIPRCFSSQIEGGRMEALRRILPMTIQDFRARCLRAVPTAATGANTKPLSFPSTFGHRSSRFRAQYQTPAWLSRAASAVLKKQVIDQLPEAEEAATSTEGLQALSRYEIERRKSSTRGIHLYKAAGRAISEEERKERDKKFDEKLERQAARQAQSPQRLQSLPTTPWQSASPITYLPTPPLIAGKKRRREDFGLGDSDVSQSESAAKRGRHSYSPLDPRSEGHFPACLTAADPVQQAPNAYDASSIISTSNSHHVQSESNASGLGLMFGGRDPGSSHTFVPSQNTGVPEIPPQQPEATNSRGIASTNDFQVDNTQVDYRFVGPQNPLEQLRIQAALFYPRAHYYALIGEHPMHTSEGTYADQYLRISSLLAQNWIIEGGLPPLADIGPWYGSFNMVPTPILPNEVLWIILHPDPKASPGPEASATDHHAQLSSANVGAESIPTAPNSISGPEHDGEPNDWSDDLFGEYLEDSQYADGDEE</sequence>
<feature type="compositionally biased region" description="Basic and acidic residues" evidence="1">
    <location>
        <begin position="112"/>
        <end position="143"/>
    </location>
</feature>
<name>A0A8H6CI45_9LECA</name>
<feature type="compositionally biased region" description="Polar residues" evidence="1">
    <location>
        <begin position="519"/>
        <end position="530"/>
    </location>
</feature>
<feature type="region of interest" description="Disordered" evidence="1">
    <location>
        <begin position="1"/>
        <end position="26"/>
    </location>
</feature>
<evidence type="ECO:0000313" key="2">
    <source>
        <dbReference type="EMBL" id="KAF6223644.1"/>
    </source>
</evidence>
<feature type="compositionally biased region" description="Acidic residues" evidence="1">
    <location>
        <begin position="84"/>
        <end position="94"/>
    </location>
</feature>
<organism evidence="2 3">
    <name type="scientific">Letharia lupina</name>
    <dbReference type="NCBI Taxonomy" id="560253"/>
    <lineage>
        <taxon>Eukaryota</taxon>
        <taxon>Fungi</taxon>
        <taxon>Dikarya</taxon>
        <taxon>Ascomycota</taxon>
        <taxon>Pezizomycotina</taxon>
        <taxon>Lecanoromycetes</taxon>
        <taxon>OSLEUM clade</taxon>
        <taxon>Lecanoromycetidae</taxon>
        <taxon>Lecanorales</taxon>
        <taxon>Lecanorineae</taxon>
        <taxon>Parmeliaceae</taxon>
        <taxon>Letharia</taxon>
    </lineage>
</organism>
<feature type="compositionally biased region" description="Acidic residues" evidence="1">
    <location>
        <begin position="725"/>
        <end position="738"/>
    </location>
</feature>
<feature type="compositionally biased region" description="Basic and acidic residues" evidence="1">
    <location>
        <begin position="1"/>
        <end position="10"/>
    </location>
</feature>
<accession>A0A8H6CI45</accession>
<feature type="region of interest" description="Disordered" evidence="1">
    <location>
        <begin position="395"/>
        <end position="487"/>
    </location>
</feature>
<gene>
    <name evidence="2" type="ORF">HO133_000487</name>
</gene>
<feature type="region of interest" description="Disordered" evidence="1">
    <location>
        <begin position="685"/>
        <end position="748"/>
    </location>
</feature>
<dbReference type="AlphaFoldDB" id="A0A8H6CI45"/>